<evidence type="ECO:0000259" key="1">
    <source>
        <dbReference type="SMART" id="SM00458"/>
    </source>
</evidence>
<dbReference type="CDD" id="cd00161">
    <property type="entry name" value="beta-trefoil_Ricin-like"/>
    <property type="match status" value="1"/>
</dbReference>
<reference evidence="2" key="1">
    <citation type="submission" date="2018-04" db="EMBL/GenBank/DDBJ databases">
        <title>Whole genome sequencing of Hypsizygus marmoreus.</title>
        <authorList>
            <person name="Choi I.-G."/>
            <person name="Min B."/>
            <person name="Kim J.-G."/>
            <person name="Kim S."/>
            <person name="Oh Y.-L."/>
            <person name="Kong W.-S."/>
            <person name="Park H."/>
            <person name="Jeong J."/>
            <person name="Song E.-S."/>
        </authorList>
    </citation>
    <scope>NUCLEOTIDE SEQUENCE [LARGE SCALE GENOMIC DNA]</scope>
    <source>
        <strain evidence="2">51987-8</strain>
    </source>
</reference>
<dbReference type="EMBL" id="LUEZ02000040">
    <property type="protein sequence ID" value="RDB26301.1"/>
    <property type="molecule type" value="Genomic_DNA"/>
</dbReference>
<dbReference type="STRING" id="39966.A0A369JVC8"/>
<accession>A0A369JVC8</accession>
<comment type="caution">
    <text evidence="2">The sequence shown here is derived from an EMBL/GenBank/DDBJ whole genome shotgun (WGS) entry which is preliminary data.</text>
</comment>
<evidence type="ECO:0000313" key="3">
    <source>
        <dbReference type="Proteomes" id="UP000076154"/>
    </source>
</evidence>
<dbReference type="PROSITE" id="PS50231">
    <property type="entry name" value="RICIN_B_LECTIN"/>
    <property type="match status" value="1"/>
</dbReference>
<dbReference type="Gene3D" id="2.80.10.50">
    <property type="match status" value="1"/>
</dbReference>
<proteinExistence type="predicted"/>
<dbReference type="SMART" id="SM00458">
    <property type="entry name" value="RICIN"/>
    <property type="match status" value="1"/>
</dbReference>
<dbReference type="InParanoid" id="A0A369JVC8"/>
<feature type="domain" description="Ricin B lectin" evidence="1">
    <location>
        <begin position="167"/>
        <end position="295"/>
    </location>
</feature>
<sequence>MTPCLACSALLERPKVIESLKSSSVCYLKFLVSLEQTVYSRISKLLASSKIMHILEIASSARSAGTEILLQRTRRHGPVIVLHYDKCMARSFFEEDLCIAGVKRPQALHRIRFSAQSRQSPINTIIFFPVSLRSRTFAALLSTMFHLASALILGFLQAASAQTPPFKGALLLEPGLTIGKCLTAASNKNGAPVTIEGCANFPSQKWTFTSGSVKIFGNKCLEVPGGNARDGTKLQISSCSTNDANQQFTYTGDNRLQWTKRGKCVDLTGGKQSNGNRISISTCTKGNVKQIWDTGYSVNDLPEKSQSGQYGINSCGTSSSQTSKCQTAWMNSAEDFCLWGPPQPDSTVGDTEHENVAWCTKSGRGTRVIPNGALKGVHFVRTHEYVQVTGVGDFTKLNIKKGDSGGELDNRGADGNGNPSGGLVYGNTFGNGTQYHEWTSFMSDSEFCFRACTGPDATRNCNHIYDLMGCTWNIPANYEAGKFENCDGNNDLPMGVYGTSTWHQGVSPTLPPHPAASSSNCHALPTVTVGEAAKEARALRKRQIPRNVNGYARSFPRATPAA</sequence>
<name>A0A369JVC8_HYPMA</name>
<dbReference type="GO" id="GO:0045493">
    <property type="term" value="P:xylan catabolic process"/>
    <property type="evidence" value="ECO:0007669"/>
    <property type="project" value="UniProtKB-KW"/>
</dbReference>
<keyword evidence="3" id="KW-1185">Reference proteome</keyword>
<gene>
    <name evidence="2" type="primary">xlnA_3</name>
    <name evidence="2" type="ORF">Hypma_006216</name>
</gene>
<dbReference type="InterPro" id="IPR000772">
    <property type="entry name" value="Ricin_B_lectin"/>
</dbReference>
<dbReference type="Pfam" id="PF00652">
    <property type="entry name" value="Ricin_B_lectin"/>
    <property type="match status" value="1"/>
</dbReference>
<dbReference type="OrthoDB" id="2564904at2759"/>
<dbReference type="SUPFAM" id="SSF50370">
    <property type="entry name" value="Ricin B-like lectins"/>
    <property type="match status" value="1"/>
</dbReference>
<evidence type="ECO:0000313" key="2">
    <source>
        <dbReference type="EMBL" id="RDB26301.1"/>
    </source>
</evidence>
<dbReference type="Proteomes" id="UP000076154">
    <property type="component" value="Unassembled WGS sequence"/>
</dbReference>
<dbReference type="GO" id="GO:0016798">
    <property type="term" value="F:hydrolase activity, acting on glycosyl bonds"/>
    <property type="evidence" value="ECO:0007669"/>
    <property type="project" value="UniProtKB-KW"/>
</dbReference>
<dbReference type="InterPro" id="IPR035992">
    <property type="entry name" value="Ricin_B-like_lectins"/>
</dbReference>
<organism evidence="2 3">
    <name type="scientific">Hypsizygus marmoreus</name>
    <name type="common">White beech mushroom</name>
    <name type="synonym">Agaricus marmoreus</name>
    <dbReference type="NCBI Taxonomy" id="39966"/>
    <lineage>
        <taxon>Eukaryota</taxon>
        <taxon>Fungi</taxon>
        <taxon>Dikarya</taxon>
        <taxon>Basidiomycota</taxon>
        <taxon>Agaricomycotina</taxon>
        <taxon>Agaricomycetes</taxon>
        <taxon>Agaricomycetidae</taxon>
        <taxon>Agaricales</taxon>
        <taxon>Tricholomatineae</taxon>
        <taxon>Lyophyllaceae</taxon>
        <taxon>Hypsizygus</taxon>
    </lineage>
</organism>
<protein>
    <submittedName>
        <fullName evidence="2">Endo-1,4-beta-xylanase A</fullName>
    </submittedName>
</protein>
<dbReference type="AlphaFoldDB" id="A0A369JVC8"/>